<evidence type="ECO:0000256" key="1">
    <source>
        <dbReference type="SAM" id="Coils"/>
    </source>
</evidence>
<name>A0A173Z8H6_9FIRM</name>
<sequence>MGKEVTESVVATIEVPTEAAKEVEIKQEVGLVETRAKEMIISTDEEYEKAAEFGQQIKAKAKVVTDFFKPMKDSAYQAHKAVCDREKTMLKPLQDAEKTLKKSMTAYLQEKERKRKELEVKLQREAEAERERMLNEAASLEAEGKTEEAEAVLMDAQVTESVATKAVVTMDVPKAKGVSSSKDWEIEDIDKEKVPVNFAGVEIRPVDEKAIMRLIRASKGSIQIPGIKYKETMKMSIRR</sequence>
<feature type="coiled-coil region" evidence="1">
    <location>
        <begin position="101"/>
        <end position="150"/>
    </location>
</feature>
<accession>A0A173Z8H6</accession>
<evidence type="ECO:0000313" key="2">
    <source>
        <dbReference type="EMBL" id="CUN71495.1"/>
    </source>
</evidence>
<dbReference type="RefSeq" id="WP_055150294.1">
    <property type="nucleotide sequence ID" value="NZ_CYZU01000002.1"/>
</dbReference>
<dbReference type="EMBL" id="CYZU01000002">
    <property type="protein sequence ID" value="CUN71495.1"/>
    <property type="molecule type" value="Genomic_DNA"/>
</dbReference>
<keyword evidence="1" id="KW-0175">Coiled coil</keyword>
<organism evidence="2 3">
    <name type="scientific">Faecalicatena contorta</name>
    <dbReference type="NCBI Taxonomy" id="39482"/>
    <lineage>
        <taxon>Bacteria</taxon>
        <taxon>Bacillati</taxon>
        <taxon>Bacillota</taxon>
        <taxon>Clostridia</taxon>
        <taxon>Lachnospirales</taxon>
        <taxon>Lachnospiraceae</taxon>
        <taxon>Faecalicatena</taxon>
    </lineage>
</organism>
<protein>
    <submittedName>
        <fullName evidence="2">Uncharacterized protein</fullName>
    </submittedName>
</protein>
<gene>
    <name evidence="2" type="ORF">ERS852491_00314</name>
</gene>
<proteinExistence type="predicted"/>
<dbReference type="STRING" id="39482.ERS852491_00314"/>
<evidence type="ECO:0000313" key="3">
    <source>
        <dbReference type="Proteomes" id="UP000095544"/>
    </source>
</evidence>
<reference evidence="2 3" key="1">
    <citation type="submission" date="2015-09" db="EMBL/GenBank/DDBJ databases">
        <authorList>
            <consortium name="Pathogen Informatics"/>
        </authorList>
    </citation>
    <scope>NUCLEOTIDE SEQUENCE [LARGE SCALE GENOMIC DNA]</scope>
    <source>
        <strain evidence="2 3">2789STDY5834876</strain>
    </source>
</reference>
<dbReference type="Proteomes" id="UP000095544">
    <property type="component" value="Unassembled WGS sequence"/>
</dbReference>
<dbReference type="AlphaFoldDB" id="A0A173Z8H6"/>